<sequence length="103" mass="11812">MRTQSSTAARSEIPKAEAADLILMRQRHRDTSHELQNDALAKHDVRGSEPAPLAKLARSNLRSLRKDASLYYPTNCENAEDSESIWETISILRRMSHRYLYVT</sequence>
<dbReference type="EMBL" id="AP004620">
    <property type="protein sequence ID" value="BAD09651.1"/>
    <property type="molecule type" value="Genomic_DNA"/>
</dbReference>
<proteinExistence type="predicted"/>
<evidence type="ECO:0000313" key="1">
    <source>
        <dbReference type="EMBL" id="BAD09422.1"/>
    </source>
</evidence>
<accession>Q6ZBR5</accession>
<dbReference type="AlphaFoldDB" id="Q6ZBR5"/>
<reference evidence="3" key="3">
    <citation type="journal article" date="2005" name="Nature">
        <title>The map-based sequence of the rice genome.</title>
        <authorList>
            <consortium name="International rice genome sequencing project (IRGSP)"/>
            <person name="Matsumoto T."/>
            <person name="Wu J."/>
            <person name="Kanamori H."/>
            <person name="Katayose Y."/>
            <person name="Fujisawa M."/>
            <person name="Namiki N."/>
            <person name="Mizuno H."/>
            <person name="Yamamoto K."/>
            <person name="Antonio B.A."/>
            <person name="Baba T."/>
            <person name="Sakata K."/>
            <person name="Nagamura Y."/>
            <person name="Aoki H."/>
            <person name="Arikawa K."/>
            <person name="Arita K."/>
            <person name="Bito T."/>
            <person name="Chiden Y."/>
            <person name="Fujitsuka N."/>
            <person name="Fukunaka R."/>
            <person name="Hamada M."/>
            <person name="Harada C."/>
            <person name="Hayashi A."/>
            <person name="Hijishita S."/>
            <person name="Honda M."/>
            <person name="Hosokawa S."/>
            <person name="Ichikawa Y."/>
            <person name="Idonuma A."/>
            <person name="Iijima M."/>
            <person name="Ikeda M."/>
            <person name="Ikeno M."/>
            <person name="Ito K."/>
            <person name="Ito S."/>
            <person name="Ito T."/>
            <person name="Ito Y."/>
            <person name="Ito Y."/>
            <person name="Iwabuchi A."/>
            <person name="Kamiya K."/>
            <person name="Karasawa W."/>
            <person name="Kurita K."/>
            <person name="Katagiri S."/>
            <person name="Kikuta A."/>
            <person name="Kobayashi H."/>
            <person name="Kobayashi N."/>
            <person name="Machita K."/>
            <person name="Maehara T."/>
            <person name="Masukawa M."/>
            <person name="Mizubayashi T."/>
            <person name="Mukai Y."/>
            <person name="Nagasaki H."/>
            <person name="Nagata Y."/>
            <person name="Naito S."/>
            <person name="Nakashima M."/>
            <person name="Nakama Y."/>
            <person name="Nakamichi Y."/>
            <person name="Nakamura M."/>
            <person name="Meguro A."/>
            <person name="Negishi M."/>
            <person name="Ohta I."/>
            <person name="Ohta T."/>
            <person name="Okamoto M."/>
            <person name="Ono N."/>
            <person name="Saji S."/>
            <person name="Sakaguchi M."/>
            <person name="Sakai K."/>
            <person name="Shibata M."/>
            <person name="Shimokawa T."/>
            <person name="Song J."/>
            <person name="Takazaki Y."/>
            <person name="Terasawa K."/>
            <person name="Tsugane M."/>
            <person name="Tsuji K."/>
            <person name="Ueda S."/>
            <person name="Waki K."/>
            <person name="Yamagata H."/>
            <person name="Yamamoto M."/>
            <person name="Yamamoto S."/>
            <person name="Yamane H."/>
            <person name="Yoshiki S."/>
            <person name="Yoshihara R."/>
            <person name="Yukawa K."/>
            <person name="Zhong H."/>
            <person name="Yano M."/>
            <person name="Yuan Q."/>
            <person name="Ouyang S."/>
            <person name="Liu J."/>
            <person name="Jones K.M."/>
            <person name="Gansberger K."/>
            <person name="Moffat K."/>
            <person name="Hill J."/>
            <person name="Bera J."/>
            <person name="Fadrosh D."/>
            <person name="Jin S."/>
            <person name="Johri S."/>
            <person name="Kim M."/>
            <person name="Overton L."/>
            <person name="Reardon M."/>
            <person name="Tsitrin T."/>
            <person name="Vuong H."/>
            <person name="Weaver B."/>
            <person name="Ciecko A."/>
            <person name="Tallon L."/>
            <person name="Jackson J."/>
            <person name="Pai G."/>
            <person name="Aken S.V."/>
            <person name="Utterback T."/>
            <person name="Reidmuller S."/>
            <person name="Feldblyum T."/>
            <person name="Hsiao J."/>
            <person name="Zismann V."/>
            <person name="Iobst S."/>
            <person name="de Vazeille A.R."/>
            <person name="Buell C.R."/>
            <person name="Ying K."/>
            <person name="Li Y."/>
            <person name="Lu T."/>
            <person name="Huang Y."/>
            <person name="Zhao Q."/>
            <person name="Feng Q."/>
            <person name="Zhang L."/>
            <person name="Zhu J."/>
            <person name="Weng Q."/>
            <person name="Mu J."/>
            <person name="Lu Y."/>
            <person name="Fan D."/>
            <person name="Liu Y."/>
            <person name="Guan J."/>
            <person name="Zhang Y."/>
            <person name="Yu S."/>
            <person name="Liu X."/>
            <person name="Zhang Y."/>
            <person name="Hong G."/>
            <person name="Han B."/>
            <person name="Choisne N."/>
            <person name="Demange N."/>
            <person name="Orjeda G."/>
            <person name="Samain S."/>
            <person name="Cattolico L."/>
            <person name="Pelletier E."/>
            <person name="Couloux A."/>
            <person name="Segurens B."/>
            <person name="Wincker P."/>
            <person name="D'Hont A."/>
            <person name="Scarpelli C."/>
            <person name="Weissenbach J."/>
            <person name="Salanoubat M."/>
            <person name="Quetier F."/>
            <person name="Yu Y."/>
            <person name="Kim H.R."/>
            <person name="Rambo T."/>
            <person name="Currie J."/>
            <person name="Collura K."/>
            <person name="Luo M."/>
            <person name="Yang T."/>
            <person name="Ammiraju J.S.S."/>
            <person name="Engler F."/>
            <person name="Soderlund C."/>
            <person name="Wing R.A."/>
            <person name="Palmer L.E."/>
            <person name="de la Bastide M."/>
            <person name="Spiegel L."/>
            <person name="Nascimento L."/>
            <person name="Zutavern T."/>
            <person name="O'Shaughnessy A."/>
            <person name="Dike S."/>
            <person name="Dedhia N."/>
            <person name="Preston R."/>
            <person name="Balija V."/>
            <person name="McCombie W.R."/>
            <person name="Chow T."/>
            <person name="Chen H."/>
            <person name="Chung M."/>
            <person name="Chen C."/>
            <person name="Shaw J."/>
            <person name="Wu H."/>
            <person name="Hsiao K."/>
            <person name="Chao Y."/>
            <person name="Chu M."/>
            <person name="Cheng C."/>
            <person name="Hour A."/>
            <person name="Lee P."/>
            <person name="Lin S."/>
            <person name="Lin Y."/>
            <person name="Liou J."/>
            <person name="Liu S."/>
            <person name="Hsing Y."/>
            <person name="Raghuvanshi S."/>
            <person name="Mohanty A."/>
            <person name="Bharti A.K."/>
            <person name="Gaur A."/>
            <person name="Gupta V."/>
            <person name="Kumar D."/>
            <person name="Ravi V."/>
            <person name="Vij S."/>
            <person name="Kapur A."/>
            <person name="Khurana P."/>
            <person name="Khurana P."/>
            <person name="Khurana J.P."/>
            <person name="Tyagi A.K."/>
            <person name="Gaikwad K."/>
            <person name="Singh A."/>
            <person name="Dalal V."/>
            <person name="Srivastava S."/>
            <person name="Dixit A."/>
            <person name="Pal A.K."/>
            <person name="Ghazi I.A."/>
            <person name="Yadav M."/>
            <person name="Pandit A."/>
            <person name="Bhargava A."/>
            <person name="Sureshbabu K."/>
            <person name="Batra K."/>
            <person name="Sharma T.R."/>
            <person name="Mohapatra T."/>
            <person name="Singh N.K."/>
            <person name="Messing J."/>
            <person name="Nelson A.B."/>
            <person name="Fuks G."/>
            <person name="Kavchok S."/>
            <person name="Keizer G."/>
            <person name="Linton E."/>
            <person name="Llaca V."/>
            <person name="Song R."/>
            <person name="Tanyolac B."/>
            <person name="Young S."/>
            <person name="Ho-Il K."/>
            <person name="Hahn J.H."/>
            <person name="Sangsakoo G."/>
            <person name="Vanavichit A."/>
            <person name="de Mattos Luiz.A.T."/>
            <person name="Zimmer P.D."/>
            <person name="Malone G."/>
            <person name="Dellagostin O."/>
            <person name="de Oliveira A.C."/>
            <person name="Bevan M."/>
            <person name="Bancroft I."/>
            <person name="Minx P."/>
            <person name="Cordum H."/>
            <person name="Wilson R."/>
            <person name="Cheng Z."/>
            <person name="Jin W."/>
            <person name="Jiang J."/>
            <person name="Leong S.A."/>
            <person name="Iwama H."/>
            <person name="Gojobori T."/>
            <person name="Itoh T."/>
            <person name="Niimura Y."/>
            <person name="Fujii Y."/>
            <person name="Habara T."/>
            <person name="Sakai H."/>
            <person name="Sato Y."/>
            <person name="Wilson G."/>
            <person name="Kumar K."/>
            <person name="McCouch S."/>
            <person name="Juretic N."/>
            <person name="Hoen D."/>
            <person name="Wright S."/>
            <person name="Bruskiewich R."/>
            <person name="Bureau T."/>
            <person name="Miyao A."/>
            <person name="Hirochika H."/>
            <person name="Nishikawa T."/>
            <person name="Kadowaki K."/>
            <person name="Sugiura M."/>
            <person name="Burr B."/>
            <person name="Sasaki T."/>
        </authorList>
    </citation>
    <scope>NUCLEOTIDE SEQUENCE [LARGE SCALE GENOMIC DNA]</scope>
    <source>
        <strain evidence="3">cv. Nipponbare</strain>
    </source>
</reference>
<protein>
    <submittedName>
        <fullName evidence="2">Uncharacterized protein</fullName>
    </submittedName>
</protein>
<reference evidence="3" key="4">
    <citation type="journal article" date="2008" name="Nucleic Acids Res.">
        <title>The rice annotation project database (RAP-DB): 2008 update.</title>
        <authorList>
            <consortium name="The rice annotation project (RAP)"/>
        </authorList>
    </citation>
    <scope>GENOME REANNOTATION</scope>
    <source>
        <strain evidence="3">cv. Nipponbare</strain>
    </source>
</reference>
<evidence type="ECO:0000313" key="3">
    <source>
        <dbReference type="Proteomes" id="UP000000763"/>
    </source>
</evidence>
<reference evidence="1" key="1">
    <citation type="submission" date="2001-12" db="EMBL/GenBank/DDBJ databases">
        <title>Oryza sativa nipponbare(GA3) genomic DNA, chromosome 8, PAC clone:P0028A08.</title>
        <authorList>
            <person name="Sasaki T."/>
            <person name="Matsumoto T."/>
            <person name="Yamamoto K."/>
        </authorList>
    </citation>
    <scope>NUCLEOTIDE SEQUENCE</scope>
</reference>
<organism evidence="2 3">
    <name type="scientific">Oryza sativa subsp. japonica</name>
    <name type="common">Rice</name>
    <dbReference type="NCBI Taxonomy" id="39947"/>
    <lineage>
        <taxon>Eukaryota</taxon>
        <taxon>Viridiplantae</taxon>
        <taxon>Streptophyta</taxon>
        <taxon>Embryophyta</taxon>
        <taxon>Tracheophyta</taxon>
        <taxon>Spermatophyta</taxon>
        <taxon>Magnoliopsida</taxon>
        <taxon>Liliopsida</taxon>
        <taxon>Poales</taxon>
        <taxon>Poaceae</taxon>
        <taxon>BOP clade</taxon>
        <taxon>Oryzoideae</taxon>
        <taxon>Oryzeae</taxon>
        <taxon>Oryzinae</taxon>
        <taxon>Oryza</taxon>
        <taxon>Oryza sativa</taxon>
    </lineage>
</organism>
<dbReference type="Proteomes" id="UP000000763">
    <property type="component" value="Chromosome 8"/>
</dbReference>
<name>Q6ZBR5_ORYSJ</name>
<gene>
    <name evidence="1" type="ORF">P0028A08.29</name>
    <name evidence="2" type="ORF">P0605H02.6</name>
</gene>
<reference evidence="2" key="2">
    <citation type="submission" date="2002-01" db="EMBL/GenBank/DDBJ databases">
        <title>Oryza sativa nipponbare(GA3) genomic DNA, chromosome 8, PAC clone:P0605H02.</title>
        <authorList>
            <person name="Sasaki T."/>
            <person name="Matsumoto T."/>
            <person name="Yamamoto K."/>
        </authorList>
    </citation>
    <scope>NUCLEOTIDE SEQUENCE</scope>
</reference>
<evidence type="ECO:0000313" key="2">
    <source>
        <dbReference type="EMBL" id="BAD09651.1"/>
    </source>
</evidence>
<dbReference type="EMBL" id="AP004557">
    <property type="protein sequence ID" value="BAD09422.1"/>
    <property type="molecule type" value="Genomic_DNA"/>
</dbReference>